<proteinExistence type="inferred from homology"/>
<dbReference type="EMBL" id="JAQQAF010000001">
    <property type="protein sequence ID" value="KAJ8509730.1"/>
    <property type="molecule type" value="Genomic_DNA"/>
</dbReference>
<keyword evidence="4" id="KW-1185">Reference proteome</keyword>
<sequence length="175" mass="18455">MGLLDKLWDDTLAGPRPETGLGRLRKHSSFGFRSNSGGKEEGAAADGGITGSDTGGADDQVAVRVTRSIMIKRPAGCPSPGNATPPASPAGSTPPTSPFSGGREWNRFRRKSPFDAYERVGGGGMVGVGTQDAAAPHERDACKEYSPSPGEREMHVKVRVSFTDVLPILLMLVEF</sequence>
<dbReference type="Proteomes" id="UP001222027">
    <property type="component" value="Unassembled WGS sequence"/>
</dbReference>
<evidence type="ECO:0000313" key="3">
    <source>
        <dbReference type="EMBL" id="KAJ8509730.1"/>
    </source>
</evidence>
<evidence type="ECO:0000313" key="4">
    <source>
        <dbReference type="Proteomes" id="UP001222027"/>
    </source>
</evidence>
<evidence type="ECO:0000256" key="2">
    <source>
        <dbReference type="SAM" id="MobiDB-lite"/>
    </source>
</evidence>
<dbReference type="InterPro" id="IPR008406">
    <property type="entry name" value="DRM/ARP"/>
</dbReference>
<dbReference type="AlphaFoldDB" id="A0AAV8RNT1"/>
<reference evidence="3 4" key="1">
    <citation type="submission" date="2022-12" db="EMBL/GenBank/DDBJ databases">
        <title>Chromosome-scale assembly of the Ensete ventricosum genome.</title>
        <authorList>
            <person name="Dussert Y."/>
            <person name="Stocks J."/>
            <person name="Wendawek A."/>
            <person name="Woldeyes F."/>
            <person name="Nichols R.A."/>
            <person name="Borrell J.S."/>
        </authorList>
    </citation>
    <scope>NUCLEOTIDE SEQUENCE [LARGE SCALE GENOMIC DNA]</scope>
    <source>
        <strain evidence="4">cv. Maze</strain>
        <tissue evidence="3">Seeds</tissue>
    </source>
</reference>
<evidence type="ECO:0008006" key="5">
    <source>
        <dbReference type="Google" id="ProtNLM"/>
    </source>
</evidence>
<feature type="region of interest" description="Disordered" evidence="2">
    <location>
        <begin position="127"/>
        <end position="150"/>
    </location>
</feature>
<dbReference type="Pfam" id="PF05564">
    <property type="entry name" value="Auxin_repressed"/>
    <property type="match status" value="1"/>
</dbReference>
<evidence type="ECO:0000256" key="1">
    <source>
        <dbReference type="ARBA" id="ARBA00010502"/>
    </source>
</evidence>
<protein>
    <recommendedName>
        <fullName evidence="5">Auxin-repressed protein</fullName>
    </recommendedName>
</protein>
<gene>
    <name evidence="3" type="ORF">OPV22_000164</name>
</gene>
<accession>A0AAV8RNT1</accession>
<name>A0AAV8RNT1_ENSVE</name>
<comment type="caution">
    <text evidence="3">The sequence shown here is derived from an EMBL/GenBank/DDBJ whole genome shotgun (WGS) entry which is preliminary data.</text>
</comment>
<comment type="similarity">
    <text evidence="1">Belongs to the DRM1/ARP family.</text>
</comment>
<feature type="region of interest" description="Disordered" evidence="2">
    <location>
        <begin position="72"/>
        <end position="106"/>
    </location>
</feature>
<feature type="region of interest" description="Disordered" evidence="2">
    <location>
        <begin position="1"/>
        <end position="59"/>
    </location>
</feature>
<dbReference type="PANTHER" id="PTHR33565">
    <property type="entry name" value="DORMANCY-ASSOCIATED PROTEIN 1"/>
    <property type="match status" value="1"/>
</dbReference>
<feature type="compositionally biased region" description="Low complexity" evidence="2">
    <location>
        <begin position="78"/>
        <end position="102"/>
    </location>
</feature>
<organism evidence="3 4">
    <name type="scientific">Ensete ventricosum</name>
    <name type="common">Abyssinian banana</name>
    <name type="synonym">Musa ensete</name>
    <dbReference type="NCBI Taxonomy" id="4639"/>
    <lineage>
        <taxon>Eukaryota</taxon>
        <taxon>Viridiplantae</taxon>
        <taxon>Streptophyta</taxon>
        <taxon>Embryophyta</taxon>
        <taxon>Tracheophyta</taxon>
        <taxon>Spermatophyta</taxon>
        <taxon>Magnoliopsida</taxon>
        <taxon>Liliopsida</taxon>
        <taxon>Zingiberales</taxon>
        <taxon>Musaceae</taxon>
        <taxon>Ensete</taxon>
    </lineage>
</organism>
<dbReference type="PANTHER" id="PTHR33565:SF1">
    <property type="entry name" value="DORMANCY-ASSOCIATED PROTEIN HOMOLOG 3"/>
    <property type="match status" value="1"/>
</dbReference>